<comment type="cofactor">
    <cofactor evidence="1">
        <name>Mg(2+)</name>
        <dbReference type="ChEBI" id="CHEBI:18420"/>
    </cofactor>
</comment>
<dbReference type="PANTHER" id="PTHR12358">
    <property type="entry name" value="SPHINGOSINE KINASE"/>
    <property type="match status" value="1"/>
</dbReference>
<keyword evidence="9" id="KW-0443">Lipid metabolism</keyword>
<dbReference type="InterPro" id="IPR000756">
    <property type="entry name" value="Diacylglycerol_kin_accessory"/>
</dbReference>
<protein>
    <recommendedName>
        <fullName evidence="4">diacylglycerol kinase (ATP)</fullName>
        <ecNumber evidence="4">2.7.1.107</ecNumber>
    </recommendedName>
</protein>
<dbReference type="GO" id="GO:0008654">
    <property type="term" value="P:phospholipid biosynthetic process"/>
    <property type="evidence" value="ECO:0007669"/>
    <property type="project" value="UniProtKB-KW"/>
</dbReference>
<reference evidence="12" key="2">
    <citation type="submission" date="2021-09" db="EMBL/GenBank/DDBJ databases">
        <authorList>
            <person name="Gilroy R."/>
        </authorList>
    </citation>
    <scope>NUCLEOTIDE SEQUENCE</scope>
    <source>
        <strain evidence="12">USAMLcec4-12693</strain>
    </source>
</reference>
<dbReference type="GO" id="GO:0005524">
    <property type="term" value="F:ATP binding"/>
    <property type="evidence" value="ECO:0007669"/>
    <property type="project" value="UniProtKB-KW"/>
</dbReference>
<evidence type="ECO:0000313" key="13">
    <source>
        <dbReference type="Proteomes" id="UP000813420"/>
    </source>
</evidence>
<gene>
    <name evidence="12" type="ORF">K8V39_12170</name>
</gene>
<evidence type="ECO:0000256" key="5">
    <source>
        <dbReference type="ARBA" id="ARBA00022679"/>
    </source>
</evidence>
<comment type="similarity">
    <text evidence="3">Belongs to the eukaryotic diacylglycerol kinase family.</text>
</comment>
<sequence length="306" mass="34161">MYHFIINPAARSGLGEHMWKKLEPLLKQRRISYQAVFTRYQSHATKIAEEITSDGDRHTLIVLGGDGTVNEVINGIVYLGQTELGYIPLGSSNDLARGLELPSDPEKALFSILNAPARPIDIGCVRYGGRTRRFIVSSGFGFDASVCHQVMVSRLKPLLNRLHLGKLTYAGVALQLLFFLRPQNMQMILDGQEKISFHGVYFAASMNLPFEGGGFKFCPHADCRDGKLNIIVVSGLSKLKVLLLLPTAFFGLHTRFHGVHTYTCHSAEFLSAAELPVHTDGEPVLRQQRMMVRLENEKLLMKIINK</sequence>
<dbReference type="PANTHER" id="PTHR12358:SF54">
    <property type="entry name" value="SPHINGOSINE KINASE RELATED PROTEIN"/>
    <property type="match status" value="1"/>
</dbReference>
<dbReference type="Pfam" id="PF00781">
    <property type="entry name" value="DAGK_cat"/>
    <property type="match status" value="1"/>
</dbReference>
<dbReference type="InterPro" id="IPR016064">
    <property type="entry name" value="NAD/diacylglycerol_kinase_sf"/>
</dbReference>
<dbReference type="SMART" id="SM00046">
    <property type="entry name" value="DAGKc"/>
    <property type="match status" value="1"/>
</dbReference>
<dbReference type="Gene3D" id="3.40.50.10330">
    <property type="entry name" value="Probable inorganic polyphosphate/atp-NAD kinase, domain 1"/>
    <property type="match status" value="1"/>
</dbReference>
<dbReference type="GO" id="GO:0004143">
    <property type="term" value="F:ATP-dependent diacylglycerol kinase activity"/>
    <property type="evidence" value="ECO:0007669"/>
    <property type="project" value="UniProtKB-EC"/>
</dbReference>
<evidence type="ECO:0000256" key="10">
    <source>
        <dbReference type="ARBA" id="ARBA00023264"/>
    </source>
</evidence>
<dbReference type="Proteomes" id="UP000813420">
    <property type="component" value="Unassembled WGS sequence"/>
</dbReference>
<evidence type="ECO:0000256" key="3">
    <source>
        <dbReference type="ARBA" id="ARBA00009280"/>
    </source>
</evidence>
<evidence type="ECO:0000313" key="12">
    <source>
        <dbReference type="EMBL" id="HJH51000.1"/>
    </source>
</evidence>
<evidence type="ECO:0000256" key="4">
    <source>
        <dbReference type="ARBA" id="ARBA00012133"/>
    </source>
</evidence>
<keyword evidence="10" id="KW-1208">Phospholipid metabolism</keyword>
<dbReference type="InterPro" id="IPR050187">
    <property type="entry name" value="Lipid_Phosphate_FormReg"/>
</dbReference>
<evidence type="ECO:0000256" key="1">
    <source>
        <dbReference type="ARBA" id="ARBA00001946"/>
    </source>
</evidence>
<keyword evidence="9" id="KW-0444">Lipid biosynthesis</keyword>
<dbReference type="GO" id="GO:0007200">
    <property type="term" value="P:phospholipase C-activating G protein-coupled receptor signaling pathway"/>
    <property type="evidence" value="ECO:0007669"/>
    <property type="project" value="InterPro"/>
</dbReference>
<evidence type="ECO:0000256" key="7">
    <source>
        <dbReference type="ARBA" id="ARBA00022777"/>
    </source>
</evidence>
<evidence type="ECO:0000256" key="2">
    <source>
        <dbReference type="ARBA" id="ARBA00005983"/>
    </source>
</evidence>
<dbReference type="SUPFAM" id="SSF111331">
    <property type="entry name" value="NAD kinase/diacylglycerol kinase-like"/>
    <property type="match status" value="1"/>
</dbReference>
<dbReference type="InterPro" id="IPR017438">
    <property type="entry name" value="ATP-NAD_kinase_N"/>
</dbReference>
<evidence type="ECO:0000256" key="8">
    <source>
        <dbReference type="ARBA" id="ARBA00022840"/>
    </source>
</evidence>
<evidence type="ECO:0000256" key="9">
    <source>
        <dbReference type="ARBA" id="ARBA00023209"/>
    </source>
</evidence>
<dbReference type="RefSeq" id="WP_277272590.1">
    <property type="nucleotide sequence ID" value="NZ_DYXE01000095.1"/>
</dbReference>
<dbReference type="InterPro" id="IPR001206">
    <property type="entry name" value="Diacylglycerol_kinase_cat_dom"/>
</dbReference>
<evidence type="ECO:0000259" key="11">
    <source>
        <dbReference type="PROSITE" id="PS50146"/>
    </source>
</evidence>
<proteinExistence type="inferred from homology"/>
<comment type="similarity">
    <text evidence="2">Belongs to the diacylglycerol/lipid kinase family.</text>
</comment>
<name>A0A9D3AK05_9FIRM</name>
<dbReference type="EMBL" id="DYXE01000095">
    <property type="protein sequence ID" value="HJH51000.1"/>
    <property type="molecule type" value="Genomic_DNA"/>
</dbReference>
<dbReference type="AlphaFoldDB" id="A0A9D3AK05"/>
<dbReference type="NCBIfam" id="TIGR00147">
    <property type="entry name" value="YegS/Rv2252/BmrU family lipid kinase"/>
    <property type="match status" value="1"/>
</dbReference>
<dbReference type="Pfam" id="PF19279">
    <property type="entry name" value="YegS_C"/>
    <property type="match status" value="1"/>
</dbReference>
<dbReference type="InterPro" id="IPR045540">
    <property type="entry name" value="YegS/DAGK_C"/>
</dbReference>
<dbReference type="InterPro" id="IPR005218">
    <property type="entry name" value="Diacylglycerol/lipid_kinase"/>
</dbReference>
<keyword evidence="9" id="KW-0594">Phospholipid biosynthesis</keyword>
<keyword evidence="6" id="KW-0547">Nucleotide-binding</keyword>
<keyword evidence="8" id="KW-0067">ATP-binding</keyword>
<accession>A0A9D3AK05</accession>
<dbReference type="Gene3D" id="2.60.200.40">
    <property type="match status" value="1"/>
</dbReference>
<reference evidence="12" key="1">
    <citation type="journal article" date="2021" name="PeerJ">
        <title>Extensive microbial diversity within the chicken gut microbiome revealed by metagenomics and culture.</title>
        <authorList>
            <person name="Gilroy R."/>
            <person name="Ravi A."/>
            <person name="Getino M."/>
            <person name="Pursley I."/>
            <person name="Horton D.L."/>
            <person name="Alikhan N.F."/>
            <person name="Baker D."/>
            <person name="Gharbi K."/>
            <person name="Hall N."/>
            <person name="Watson M."/>
            <person name="Adriaenssens E.M."/>
            <person name="Foster-Nyarko E."/>
            <person name="Jarju S."/>
            <person name="Secka A."/>
            <person name="Antonio M."/>
            <person name="Oren A."/>
            <person name="Chaudhuri R.R."/>
            <person name="La Ragione R."/>
            <person name="Hildebrand F."/>
            <person name="Pallen M.J."/>
        </authorList>
    </citation>
    <scope>NUCLEOTIDE SEQUENCE</scope>
    <source>
        <strain evidence="12">USAMLcec4-12693</strain>
    </source>
</reference>
<dbReference type="EC" id="2.7.1.107" evidence="4"/>
<comment type="caution">
    <text evidence="12">The sequence shown here is derived from an EMBL/GenBank/DDBJ whole genome shotgun (WGS) entry which is preliminary data.</text>
</comment>
<dbReference type="PROSITE" id="PS50146">
    <property type="entry name" value="DAGK"/>
    <property type="match status" value="1"/>
</dbReference>
<dbReference type="SMART" id="SM00045">
    <property type="entry name" value="DAGKa"/>
    <property type="match status" value="1"/>
</dbReference>
<keyword evidence="5" id="KW-0808">Transferase</keyword>
<keyword evidence="7 12" id="KW-0418">Kinase</keyword>
<feature type="domain" description="DAGKc" evidence="11">
    <location>
        <begin position="1"/>
        <end position="129"/>
    </location>
</feature>
<organism evidence="12 13">
    <name type="scientific">Merdimonas faecis</name>
    <dbReference type="NCBI Taxonomy" id="1653435"/>
    <lineage>
        <taxon>Bacteria</taxon>
        <taxon>Bacillati</taxon>
        <taxon>Bacillota</taxon>
        <taxon>Clostridia</taxon>
        <taxon>Lachnospirales</taxon>
        <taxon>Lachnospiraceae</taxon>
        <taxon>Merdimonas</taxon>
    </lineage>
</organism>
<evidence type="ECO:0000256" key="6">
    <source>
        <dbReference type="ARBA" id="ARBA00022741"/>
    </source>
</evidence>